<dbReference type="PANTHER" id="PTHR30632:SF14">
    <property type="entry name" value="TUNGSTATE_MOLYBDATE_CHROMATE-BINDING PROTEIN MODA"/>
    <property type="match status" value="1"/>
</dbReference>
<dbReference type="PIRSF" id="PIRSF004846">
    <property type="entry name" value="ModA"/>
    <property type="match status" value="1"/>
</dbReference>
<dbReference type="EMBL" id="JAQQKY010000010">
    <property type="protein sequence ID" value="MDC7692299.1"/>
    <property type="molecule type" value="Genomic_DNA"/>
</dbReference>
<dbReference type="NCBIfam" id="TIGR01256">
    <property type="entry name" value="modA"/>
    <property type="match status" value="1"/>
</dbReference>
<evidence type="ECO:0000313" key="6">
    <source>
        <dbReference type="Proteomes" id="UP001221566"/>
    </source>
</evidence>
<dbReference type="Pfam" id="PF13531">
    <property type="entry name" value="SBP_bac_11"/>
    <property type="match status" value="1"/>
</dbReference>
<sequence>MKPAKYLLSICTLLLSLSAHAEKVTVAAASDLKFAMDEIVTTFKKTSPADDVEVIYGSSGKFQTQIQQGAPYDLYFSADISFPRELAKAGFAASEVKPYALGRIVLWSADLDARKMTLASLADPKIAHIAIANPKHAPYGKRAVEALQAAGLWEKVEPKLVYGENIAHTAQLVQTGNAQVGIIALALAVNPELASQGGYWLVPNKLHQPLEQGYIITKRAEGNALAKRFADYMGSKPARSVMTKYGFVLPGEVADK</sequence>
<gene>
    <name evidence="5" type="primary">modA</name>
    <name evidence="5" type="ORF">PQU93_16140</name>
</gene>
<keyword evidence="6" id="KW-1185">Reference proteome</keyword>
<accession>A0ABT5I7Y5</accession>
<dbReference type="SUPFAM" id="SSF53850">
    <property type="entry name" value="Periplasmic binding protein-like II"/>
    <property type="match status" value="1"/>
</dbReference>
<dbReference type="Proteomes" id="UP001221566">
    <property type="component" value="Unassembled WGS sequence"/>
</dbReference>
<organism evidence="5 6">
    <name type="scientific">Vogesella indigofera</name>
    <name type="common">Pseudomonas indigofera</name>
    <dbReference type="NCBI Taxonomy" id="45465"/>
    <lineage>
        <taxon>Bacteria</taxon>
        <taxon>Pseudomonadati</taxon>
        <taxon>Pseudomonadota</taxon>
        <taxon>Betaproteobacteria</taxon>
        <taxon>Neisseriales</taxon>
        <taxon>Chromobacteriaceae</taxon>
        <taxon>Vogesella</taxon>
    </lineage>
</organism>
<dbReference type="RefSeq" id="WP_272803955.1">
    <property type="nucleotide sequence ID" value="NZ_JAQQKY010000010.1"/>
</dbReference>
<feature type="signal peptide" evidence="4">
    <location>
        <begin position="1"/>
        <end position="21"/>
    </location>
</feature>
<dbReference type="CDD" id="cd13539">
    <property type="entry name" value="PBP2_AvModA"/>
    <property type="match status" value="1"/>
</dbReference>
<dbReference type="PANTHER" id="PTHR30632">
    <property type="entry name" value="MOLYBDATE-BINDING PERIPLASMIC PROTEIN"/>
    <property type="match status" value="1"/>
</dbReference>
<name>A0ABT5I7Y5_VOGIN</name>
<comment type="caution">
    <text evidence="5">The sequence shown here is derived from an EMBL/GenBank/DDBJ whole genome shotgun (WGS) entry which is preliminary data.</text>
</comment>
<dbReference type="InterPro" id="IPR044084">
    <property type="entry name" value="AvModA-like_subst-bd"/>
</dbReference>
<reference evidence="5 6" key="1">
    <citation type="submission" date="2023-01" db="EMBL/GenBank/DDBJ databases">
        <title>Novel species of the genus Vogesella isolated from rivers.</title>
        <authorList>
            <person name="Lu H."/>
        </authorList>
    </citation>
    <scope>NUCLEOTIDE SEQUENCE [LARGE SCALE GENOMIC DNA]</scope>
    <source>
        <strain evidence="5 6">SH7W</strain>
    </source>
</reference>
<keyword evidence="3 4" id="KW-0732">Signal</keyword>
<dbReference type="InterPro" id="IPR050682">
    <property type="entry name" value="ModA/WtpA"/>
</dbReference>
<evidence type="ECO:0000256" key="2">
    <source>
        <dbReference type="ARBA" id="ARBA00022723"/>
    </source>
</evidence>
<evidence type="ECO:0000313" key="5">
    <source>
        <dbReference type="EMBL" id="MDC7692299.1"/>
    </source>
</evidence>
<keyword evidence="2" id="KW-0479">Metal-binding</keyword>
<proteinExistence type="inferred from homology"/>
<comment type="similarity">
    <text evidence="1">Belongs to the bacterial solute-binding protein ModA family.</text>
</comment>
<evidence type="ECO:0000256" key="4">
    <source>
        <dbReference type="SAM" id="SignalP"/>
    </source>
</evidence>
<dbReference type="Gene3D" id="3.40.190.10">
    <property type="entry name" value="Periplasmic binding protein-like II"/>
    <property type="match status" value="2"/>
</dbReference>
<evidence type="ECO:0000256" key="1">
    <source>
        <dbReference type="ARBA" id="ARBA00009175"/>
    </source>
</evidence>
<dbReference type="InterPro" id="IPR005950">
    <property type="entry name" value="ModA"/>
</dbReference>
<feature type="chain" id="PRO_5046390015" evidence="4">
    <location>
        <begin position="22"/>
        <end position="256"/>
    </location>
</feature>
<evidence type="ECO:0000256" key="3">
    <source>
        <dbReference type="ARBA" id="ARBA00022729"/>
    </source>
</evidence>
<protein>
    <submittedName>
        <fullName evidence="5">Molybdate ABC transporter substrate-binding protein</fullName>
    </submittedName>
</protein>